<reference evidence="1 2" key="1">
    <citation type="submission" date="2018-04" db="EMBL/GenBank/DDBJ databases">
        <title>Novel actinobacteria from marine sediment.</title>
        <authorList>
            <person name="Ng Z.Y."/>
            <person name="Tan G.Y.A."/>
        </authorList>
    </citation>
    <scope>NUCLEOTIDE SEQUENCE [LARGE SCALE GENOMIC DNA]</scope>
    <source>
        <strain evidence="1 2">TPS81</strain>
    </source>
</reference>
<dbReference type="EMBL" id="QEIN01000454">
    <property type="protein sequence ID" value="RCV47796.1"/>
    <property type="molecule type" value="Genomic_DNA"/>
</dbReference>
<feature type="non-terminal residue" evidence="1">
    <location>
        <position position="411"/>
    </location>
</feature>
<accession>A0A368SXQ1</accession>
<protein>
    <submittedName>
        <fullName evidence="1">Uncharacterized protein</fullName>
    </submittedName>
</protein>
<evidence type="ECO:0000313" key="2">
    <source>
        <dbReference type="Proteomes" id="UP000253318"/>
    </source>
</evidence>
<gene>
    <name evidence="1" type="ORF">DEF24_26800</name>
</gene>
<sequence length="411" mass="43108">LAKARRPDLAATAAHPQWGPLLRAAIQGEPSGILGFGRPSENPATAREYLGDPVALAGTPKAAKALATAPGTGDIVAAILADHAHAAPGAALPPLYTAIRDTERFTLHGIPRGAAAVRAVIADADPAAALAATLRAGVLDELELPALAAHRGLNACNLTESGPDLLLVDRAARNGAHVTPVLPDRLGRGRAGLAAPYPFAGRASLANSPCHAVVGDDVVATGHGQPDCPHDAATTGRAPHPAATVRHAATEETVRFPHAGTDLTVHRAPDRVIELRDPDGRLVGGYIMGANWLPNRSGTITAAPGNHRYAAGTELVPPPGWWRWTRPRDPEGSRALRAVDTATARRLLDAVDADLATRIPHLTDSRPPRAHCPERDRALRDLVPLLRPLLPEVTHDRLWLGIAALVWTAVE</sequence>
<proteinExistence type="predicted"/>
<name>A0A368SXQ1_9ACTN</name>
<dbReference type="AlphaFoldDB" id="A0A368SXQ1"/>
<organism evidence="1 2">
    <name type="scientific">Marinitenerispora sediminis</name>
    <dbReference type="NCBI Taxonomy" id="1931232"/>
    <lineage>
        <taxon>Bacteria</taxon>
        <taxon>Bacillati</taxon>
        <taxon>Actinomycetota</taxon>
        <taxon>Actinomycetes</taxon>
        <taxon>Streptosporangiales</taxon>
        <taxon>Nocardiopsidaceae</taxon>
        <taxon>Marinitenerispora</taxon>
    </lineage>
</organism>
<dbReference type="Proteomes" id="UP000253318">
    <property type="component" value="Unassembled WGS sequence"/>
</dbReference>
<evidence type="ECO:0000313" key="1">
    <source>
        <dbReference type="EMBL" id="RCV47796.1"/>
    </source>
</evidence>
<keyword evidence="2" id="KW-1185">Reference proteome</keyword>
<feature type="non-terminal residue" evidence="1">
    <location>
        <position position="1"/>
    </location>
</feature>
<comment type="caution">
    <text evidence="1">The sequence shown here is derived from an EMBL/GenBank/DDBJ whole genome shotgun (WGS) entry which is preliminary data.</text>
</comment>